<reference evidence="1 2" key="1">
    <citation type="submission" date="2018-11" db="EMBL/GenBank/DDBJ databases">
        <authorList>
            <person name="Lopez-Roques C."/>
            <person name="Donnadieu C."/>
            <person name="Bouchez O."/>
            <person name="Klopp C."/>
            <person name="Cabau C."/>
            <person name="Zahm M."/>
        </authorList>
    </citation>
    <scope>NUCLEOTIDE SEQUENCE [LARGE SCALE GENOMIC DNA]</scope>
    <source>
        <strain evidence="1">RS831</strain>
        <tissue evidence="1">Whole body</tissue>
    </source>
</reference>
<dbReference type="EMBL" id="CM012453">
    <property type="protein sequence ID" value="RVE61260.1"/>
    <property type="molecule type" value="Genomic_DNA"/>
</dbReference>
<protein>
    <submittedName>
        <fullName evidence="1">Uncharacterized protein</fullName>
    </submittedName>
</protein>
<accession>A0A3S2NWY5</accession>
<dbReference type="AlphaFoldDB" id="A0A3S2NWY5"/>
<dbReference type="InterPro" id="IPR037643">
    <property type="entry name" value="HHLA1"/>
</dbReference>
<reference evidence="1 2" key="2">
    <citation type="submission" date="2019-01" db="EMBL/GenBank/DDBJ databases">
        <title>A chromosome length genome reference of the Java medaka (oryzias javanicus).</title>
        <authorList>
            <person name="Herpin A."/>
            <person name="Takehana Y."/>
            <person name="Naruse K."/>
            <person name="Ansai S."/>
            <person name="Kawaguchi M."/>
        </authorList>
    </citation>
    <scope>NUCLEOTIDE SEQUENCE [LARGE SCALE GENOMIC DNA]</scope>
    <source>
        <strain evidence="1">RS831</strain>
        <tissue evidence="1">Whole body</tissue>
    </source>
</reference>
<dbReference type="Proteomes" id="UP000283210">
    <property type="component" value="Chromosome 17"/>
</dbReference>
<dbReference type="PANTHER" id="PTHR15299:SF3">
    <property type="entry name" value="HERV-H LTR-ASSOCIATING PROTEIN 1"/>
    <property type="match status" value="1"/>
</dbReference>
<proteinExistence type="predicted"/>
<name>A0A3S2NWY5_ORYJA</name>
<keyword evidence="2" id="KW-1185">Reference proteome</keyword>
<sequence>MVSPPVCFGGCPWRRPAPNGESHPSSTTAVGAHKLQPCILELCKFFSQCLCNQRTRTKRFCSDSHLWYKQHTAEVCRRIQRITFSRNLKQRCLTKMCSKL</sequence>
<evidence type="ECO:0000313" key="2">
    <source>
        <dbReference type="Proteomes" id="UP000283210"/>
    </source>
</evidence>
<dbReference type="PANTHER" id="PTHR15299">
    <property type="entry name" value="HERV-H LTR-ASSOCIATING PROTEIN 1"/>
    <property type="match status" value="1"/>
</dbReference>
<gene>
    <name evidence="1" type="ORF">OJAV_G00168970</name>
</gene>
<dbReference type="OrthoDB" id="9902153at2759"/>
<evidence type="ECO:0000313" key="1">
    <source>
        <dbReference type="EMBL" id="RVE61260.1"/>
    </source>
</evidence>
<organism evidence="1 2">
    <name type="scientific">Oryzias javanicus</name>
    <name type="common">Javanese ricefish</name>
    <name type="synonym">Aplocheilus javanicus</name>
    <dbReference type="NCBI Taxonomy" id="123683"/>
    <lineage>
        <taxon>Eukaryota</taxon>
        <taxon>Metazoa</taxon>
        <taxon>Chordata</taxon>
        <taxon>Craniata</taxon>
        <taxon>Vertebrata</taxon>
        <taxon>Euteleostomi</taxon>
        <taxon>Actinopterygii</taxon>
        <taxon>Neopterygii</taxon>
        <taxon>Teleostei</taxon>
        <taxon>Neoteleostei</taxon>
        <taxon>Acanthomorphata</taxon>
        <taxon>Ovalentaria</taxon>
        <taxon>Atherinomorphae</taxon>
        <taxon>Beloniformes</taxon>
        <taxon>Adrianichthyidae</taxon>
        <taxon>Oryziinae</taxon>
        <taxon>Oryzias</taxon>
    </lineage>
</organism>